<protein>
    <recommendedName>
        <fullName evidence="2">Clp R domain-containing protein</fullName>
    </recommendedName>
</protein>
<accession>A0A6J4PXK9</accession>
<proteinExistence type="predicted"/>
<name>A0A6J4PXK9_9ACTN</name>
<keyword evidence="1" id="KW-0677">Repeat</keyword>
<dbReference type="PROSITE" id="PS51903">
    <property type="entry name" value="CLP_R"/>
    <property type="match status" value="1"/>
</dbReference>
<evidence type="ECO:0000259" key="2">
    <source>
        <dbReference type="PROSITE" id="PS51903"/>
    </source>
</evidence>
<dbReference type="EMBL" id="CADCVD010000010">
    <property type="protein sequence ID" value="CAA9424819.1"/>
    <property type="molecule type" value="Genomic_DNA"/>
</dbReference>
<evidence type="ECO:0000256" key="1">
    <source>
        <dbReference type="PROSITE-ProRule" id="PRU01251"/>
    </source>
</evidence>
<dbReference type="Gene3D" id="1.10.1780.10">
    <property type="entry name" value="Clp, N-terminal domain"/>
    <property type="match status" value="1"/>
</dbReference>
<dbReference type="Pfam" id="PF02861">
    <property type="entry name" value="Clp_N"/>
    <property type="match status" value="1"/>
</dbReference>
<gene>
    <name evidence="3" type="ORF">AVDCRST_MAG37-184</name>
</gene>
<dbReference type="SUPFAM" id="SSF81923">
    <property type="entry name" value="Double Clp-N motif"/>
    <property type="match status" value="1"/>
</dbReference>
<evidence type="ECO:0000313" key="3">
    <source>
        <dbReference type="EMBL" id="CAA9424819.1"/>
    </source>
</evidence>
<dbReference type="AlphaFoldDB" id="A0A6J4PXK9"/>
<feature type="domain" description="Clp R" evidence="2">
    <location>
        <begin position="1"/>
        <end position="69"/>
    </location>
</feature>
<organism evidence="3">
    <name type="scientific">uncultured Rubrobacteraceae bacterium</name>
    <dbReference type="NCBI Taxonomy" id="349277"/>
    <lineage>
        <taxon>Bacteria</taxon>
        <taxon>Bacillati</taxon>
        <taxon>Actinomycetota</taxon>
        <taxon>Rubrobacteria</taxon>
        <taxon>Rubrobacterales</taxon>
        <taxon>Rubrobacteraceae</taxon>
        <taxon>environmental samples</taxon>
    </lineage>
</organism>
<reference evidence="3" key="1">
    <citation type="submission" date="2020-02" db="EMBL/GenBank/DDBJ databases">
        <authorList>
            <person name="Meier V. D."/>
        </authorList>
    </citation>
    <scope>NUCLEOTIDE SEQUENCE</scope>
    <source>
        <strain evidence="3">AVDCRST_MAG37</strain>
    </source>
</reference>
<dbReference type="InterPro" id="IPR004176">
    <property type="entry name" value="Clp_R_N"/>
</dbReference>
<dbReference type="InterPro" id="IPR036628">
    <property type="entry name" value="Clp_N_dom_sf"/>
</dbReference>
<sequence>MPFAPCSHRALEFALREAHRLGRECVATEHVLLGIVDGSDSVAVRVLSNFGISPEEIRCETVERAAAGGWRRE</sequence>